<gene>
    <name evidence="1" type="ORF">SSLN_LOCUS19181</name>
</gene>
<reference evidence="1 2" key="2">
    <citation type="submission" date="2018-11" db="EMBL/GenBank/DDBJ databases">
        <authorList>
            <consortium name="Pathogen Informatics"/>
        </authorList>
    </citation>
    <scope>NUCLEOTIDE SEQUENCE [LARGE SCALE GENOMIC DNA]</scope>
    <source>
        <strain evidence="1 2">NST_G2</strain>
    </source>
</reference>
<reference evidence="3" key="1">
    <citation type="submission" date="2016-06" db="UniProtKB">
        <authorList>
            <consortium name="WormBaseParasite"/>
        </authorList>
    </citation>
    <scope>IDENTIFICATION</scope>
</reference>
<proteinExistence type="predicted"/>
<dbReference type="Proteomes" id="UP000275846">
    <property type="component" value="Unassembled WGS sequence"/>
</dbReference>
<name>A0A183TRT3_SCHSO</name>
<dbReference type="WBParaSite" id="SSLN_0001990501-mRNA-1">
    <property type="protein sequence ID" value="SSLN_0001990501-mRNA-1"/>
    <property type="gene ID" value="SSLN_0001990501"/>
</dbReference>
<organism evidence="3">
    <name type="scientific">Schistocephalus solidus</name>
    <name type="common">Tapeworm</name>
    <dbReference type="NCBI Taxonomy" id="70667"/>
    <lineage>
        <taxon>Eukaryota</taxon>
        <taxon>Metazoa</taxon>
        <taxon>Spiralia</taxon>
        <taxon>Lophotrochozoa</taxon>
        <taxon>Platyhelminthes</taxon>
        <taxon>Cestoda</taxon>
        <taxon>Eucestoda</taxon>
        <taxon>Diphyllobothriidea</taxon>
        <taxon>Diphyllobothriidae</taxon>
        <taxon>Schistocephalus</taxon>
    </lineage>
</organism>
<dbReference type="AlphaFoldDB" id="A0A183TRT3"/>
<evidence type="ECO:0000313" key="1">
    <source>
        <dbReference type="EMBL" id="VDM05567.1"/>
    </source>
</evidence>
<evidence type="ECO:0000313" key="2">
    <source>
        <dbReference type="Proteomes" id="UP000275846"/>
    </source>
</evidence>
<dbReference type="EMBL" id="UYSU01046524">
    <property type="protein sequence ID" value="VDM05567.1"/>
    <property type="molecule type" value="Genomic_DNA"/>
</dbReference>
<dbReference type="OrthoDB" id="7700897at2759"/>
<accession>A0A183TRT3</accession>
<keyword evidence="2" id="KW-1185">Reference proteome</keyword>
<protein>
    <submittedName>
        <fullName evidence="3">Transposase</fullName>
    </submittedName>
</protein>
<evidence type="ECO:0000313" key="3">
    <source>
        <dbReference type="WBParaSite" id="SSLN_0001990501-mRNA-1"/>
    </source>
</evidence>
<sequence>MWRQGQVHWDFKDATIFYLYKRKGNRQLCDNNRGISLLNTAGKIFAYILYNRLNGHLEQGLHPEANVASADTAGQPI</sequence>